<evidence type="ECO:0000256" key="4">
    <source>
        <dbReference type="ARBA" id="ARBA00023002"/>
    </source>
</evidence>
<accession>A0ABD3PFM3</accession>
<dbReference type="PRINTS" id="PR00459">
    <property type="entry name" value="ASPEROXIDASE"/>
</dbReference>
<dbReference type="PANTHER" id="PTHR31356:SF36">
    <property type="entry name" value="L-ASCORBATE PEROXIDASE 3"/>
    <property type="match status" value="1"/>
</dbReference>
<keyword evidence="5" id="KW-0408">Iron</keyword>
<dbReference type="Pfam" id="PF00141">
    <property type="entry name" value="peroxidase"/>
    <property type="match status" value="1"/>
</dbReference>
<feature type="domain" description="Reverse transcriptase" evidence="9">
    <location>
        <begin position="1551"/>
        <end position="1830"/>
    </location>
</feature>
<dbReference type="InterPro" id="IPR002207">
    <property type="entry name" value="Peroxidase_I"/>
</dbReference>
<dbReference type="PRINTS" id="PR00458">
    <property type="entry name" value="PEROXIDASE"/>
</dbReference>
<evidence type="ECO:0000256" key="7">
    <source>
        <dbReference type="SAM" id="MobiDB-lite"/>
    </source>
</evidence>
<feature type="compositionally biased region" description="Polar residues" evidence="7">
    <location>
        <begin position="317"/>
        <end position="328"/>
    </location>
</feature>
<evidence type="ECO:0000256" key="3">
    <source>
        <dbReference type="ARBA" id="ARBA00022723"/>
    </source>
</evidence>
<dbReference type="SUPFAM" id="SSF48113">
    <property type="entry name" value="Heme-dependent peroxidases"/>
    <property type="match status" value="1"/>
</dbReference>
<feature type="compositionally biased region" description="Polar residues" evidence="7">
    <location>
        <begin position="169"/>
        <end position="191"/>
    </location>
</feature>
<feature type="compositionally biased region" description="Low complexity" evidence="7">
    <location>
        <begin position="979"/>
        <end position="991"/>
    </location>
</feature>
<dbReference type="Pfam" id="PF00078">
    <property type="entry name" value="RVT_1"/>
    <property type="match status" value="1"/>
</dbReference>
<keyword evidence="3" id="KW-0479">Metal-binding</keyword>
<evidence type="ECO:0000256" key="1">
    <source>
        <dbReference type="ARBA" id="ARBA00022559"/>
    </source>
</evidence>
<dbReference type="PROSITE" id="PS50878">
    <property type="entry name" value="RT_POL"/>
    <property type="match status" value="1"/>
</dbReference>
<dbReference type="PROSITE" id="PS00436">
    <property type="entry name" value="PEROXIDASE_2"/>
    <property type="match status" value="1"/>
</dbReference>
<comment type="caution">
    <text evidence="10">The sequence shown here is derived from an EMBL/GenBank/DDBJ whole genome shotgun (WGS) entry which is preliminary data.</text>
</comment>
<keyword evidence="1" id="KW-0575">Peroxidase</keyword>
<dbReference type="EMBL" id="JALLPJ020000700">
    <property type="protein sequence ID" value="KAL3785220.1"/>
    <property type="molecule type" value="Genomic_DNA"/>
</dbReference>
<keyword evidence="11" id="KW-1185">Reference proteome</keyword>
<proteinExistence type="inferred from homology"/>
<dbReference type="InterPro" id="IPR044831">
    <property type="entry name" value="Ccp1-like"/>
</dbReference>
<evidence type="ECO:0008006" key="12">
    <source>
        <dbReference type="Google" id="ProtNLM"/>
    </source>
</evidence>
<dbReference type="SUPFAM" id="SSF56672">
    <property type="entry name" value="DNA/RNA polymerases"/>
    <property type="match status" value="1"/>
</dbReference>
<name>A0ABD3PFM3_9STRA</name>
<reference evidence="10 11" key="1">
    <citation type="submission" date="2024-10" db="EMBL/GenBank/DDBJ databases">
        <title>Updated reference genomes for cyclostephanoid diatoms.</title>
        <authorList>
            <person name="Roberts W.R."/>
            <person name="Alverson A.J."/>
        </authorList>
    </citation>
    <scope>NUCLEOTIDE SEQUENCE [LARGE SCALE GENOMIC DNA]</scope>
    <source>
        <strain evidence="10 11">AJA010-31</strain>
    </source>
</reference>
<dbReference type="InterPro" id="IPR019794">
    <property type="entry name" value="Peroxidases_AS"/>
</dbReference>
<feature type="compositionally biased region" description="Polar residues" evidence="7">
    <location>
        <begin position="931"/>
        <end position="941"/>
    </location>
</feature>
<organism evidence="10 11">
    <name type="scientific">Cyclotella atomus</name>
    <dbReference type="NCBI Taxonomy" id="382360"/>
    <lineage>
        <taxon>Eukaryota</taxon>
        <taxon>Sar</taxon>
        <taxon>Stramenopiles</taxon>
        <taxon>Ochrophyta</taxon>
        <taxon>Bacillariophyta</taxon>
        <taxon>Coscinodiscophyceae</taxon>
        <taxon>Thalassiosirophycidae</taxon>
        <taxon>Stephanodiscales</taxon>
        <taxon>Stephanodiscaceae</taxon>
        <taxon>Cyclotella</taxon>
    </lineage>
</organism>
<feature type="compositionally biased region" description="Basic and acidic residues" evidence="7">
    <location>
        <begin position="85"/>
        <end position="98"/>
    </location>
</feature>
<dbReference type="Proteomes" id="UP001530400">
    <property type="component" value="Unassembled WGS sequence"/>
</dbReference>
<feature type="region of interest" description="Disordered" evidence="7">
    <location>
        <begin position="1"/>
        <end position="22"/>
    </location>
</feature>
<dbReference type="InterPro" id="IPR002016">
    <property type="entry name" value="Haem_peroxidase"/>
</dbReference>
<evidence type="ECO:0000256" key="5">
    <source>
        <dbReference type="ARBA" id="ARBA00023004"/>
    </source>
</evidence>
<dbReference type="Gene3D" id="1.10.420.10">
    <property type="entry name" value="Peroxidase, domain 2"/>
    <property type="match status" value="1"/>
</dbReference>
<keyword evidence="4" id="KW-0560">Oxidoreductase</keyword>
<dbReference type="GO" id="GO:0046872">
    <property type="term" value="F:metal ion binding"/>
    <property type="evidence" value="ECO:0007669"/>
    <property type="project" value="UniProtKB-KW"/>
</dbReference>
<dbReference type="Gene3D" id="1.10.520.10">
    <property type="match status" value="1"/>
</dbReference>
<sequence>MPGSEESPSLLSSQSSYSSSDSIPEAAFHIKTTAFSSTACSHRTAATTLCPTLPHSIEFKSLDDVTVGSTATIPSQIVNMSGGMEDAHSDDREQRIQAEQRGSPPSADNEEGSVVSEPKGQELIDFQMHDDDSPVLENALERESEDEEADEESVPASQPPAAAPTASSHHNPPTNNTASPPQAANPNNGFDLSSLFNHISRAIATSVGELKNDLEKKERANEVKRAADMAELYSLRDQLKEARLREATKPPPANIHIPDVATTPSSKTTFASVTSATTPSNGSTHQSPSIPLLQNTPPRSSNSVRPANPYARPSPNFMPSGTNPAATIIRSTPSSVKYRALTPIEYEGELTKYHGLFPTSKTVYAEAPPYEHNLLWIKAVASLKTLSKFRSDDDDSDFDFAAVGHHFIDSISLFEKYYTVELVKAYEVKITSNAKDERCIGMIAIRLISSQGMTTMKQINKLKHLAQTAIFTEAYADLQPVDLPTYVQAFRFDINPVNYPQFIIFGLLQGVEAQWFDKSDHIGLGWLIKSKLPKALENWIDRVERLGLVIYSSSSAPTNGQKYGQTIAVAYAPTIPGHHAAAEFVKAFQGMFLTLCGGLSVTIECFPPKTKARGKQQDSIASFAKNAIVTNHRMCNDNYKLVLLDGLTNAIAEPKTQINMLVLYKHLAGIVPRTIKIKRTAGSAHNFGFGAGIILHRSSQIVGREASFFRKIFKPSLPELFPHDLEDDANPDDDFTLVENRKKHNKAAPNSTSVKDTISKLENHIKSTVDPNARYYVVFGGRGGRRSINVYTAYNDGIRGARYVSQGVSGAHIRGFDNIDDAYAELELRYPGLNSPAAIRSFHEGIPHRETNMSPTWNEFDGKTFHKYGAVAFEYTEVDDEELLLKRIEATKRLTGSVDGVINKREHYFATRWTPSALNGNSSAPKDPAGSSDTQQGNNYAKSGPEDSATEDKEQDEDFPYSQDYLPNEDDEESDHHGSSNASTRSRSSSPAKKRKVEEDDTQPATSNPTSNDSKYDCYPIAISLPSSAARYDALLYLNAFSPGLGNHWPGQARLGTFKPFPLCQVLILQCPKNLSRGLREYVHTHKMWDKWQLFSGRVTSESQVTYEITMASSPKELLAKDPLMQCVKHTIHPKHEVELLLLLDNNPHADGQFVFNYYLANWKDDALGDHSKNLSDDWRVPRTNIGFDPAQWTPPPRDGFIDPESFKSPSRLVRDHLKEAHYGELASLTDVELERNSLFVCRECEDQLFVTLTALNNHVRSNHVEFRTLNNIQLVEKALFHDLEGNYISHWDDGLAFLQELKHNPPPFRQPLTTKIRWRLEHHITDTFLRIVQLNNEALKQTHNPSSRNRNAYDPWPLLRLQILFEQLVLFPITPATSKSKKGLNSTIHERLRKFKQGRIRELYDEAHQVQSKTPKQQSESPVSIQKSAQLAADVDNYKSANARVTKHAPVALINENNLHALQNLHPPSLQRGCSKTGTFTRSGGTKRKFKASLNQVIHTLSHLHRGKATGINCDSLDLYISAARRLNLNNSQDLEKAQALTGFFNKVINGEVPEKFQTFIRQTYLVALEKDPDDKTKLRPLGVPSAIRRITGILILNEYAPTFAEYLLPFNYAIGVNGGIDLVIKSIQLAVDKYIIDPEEHGSLPSRALVSLDIRNMFNAVSRERLREIISEKFPTLEAYSDLIYDGAGETFVRLEDGTWRIIPVTEGFSQGCPASPVFAALVLHDILSTIQPELQLRAEQRKALGDSGDDGSGSVGFSLAYVDDVNALLHHDDVEYFLRRFTELGGPLGAILNTEKTRIMTTTSGNSLVTRLTSHTDPHLKTTGQNLASAISTYSTTKIDNVITPVEVTDGLRVLGAPIGCKSFCQAFLKKALAQAESDATKLTTHLEDLQTTLRLFSMCTAQKVTHLFAHDVYNTSMEDLPDQFWLWNSEMTDQFSNMTADLLANITNQSSLPVYSQLISNISIQQGGLGIQSPRTNAIIAYMTTTKRSLQYVHQGVWLGFNKPRPLLPPTITSLYEDWESSTNRTWEIFRKYLKTFNSVSLEHPDTDNDYIFKASLNGSKDKMKEYAAKQLRTKVLEQDQVTPKHVLQVLPSLLDRRTSMALMTMSRCNEANRIKNHTFKTALQRKLRLPIFDNTNNYRCKCGSILDAYGDHCLGCKVNHKAKASNGIPSIIGAEAFAPAANQVRLSSTSLNNYGRSKWSPGSAAPAPTGFSSFSPVASAGGATASVASPSSYARSKWSPNSAAPSTSNPFSSFPASAGASTASVASSSVPYDAIRAELKSMMDNPSWDDGSLAPIFIRLAWHSSGTYDAATGTGGSNGAGMRFAMEAADPENAGLEVARAFLEPVKAKFPSISYSDLWILAAYVGLEHTGGPVLDFQPGRVDYIDESYWSNMSYGRLPAAEKYCCPHLDDSNAATSIDASTGTVKGYEGLCTHIRNEVFYRMGFGDQEIVALLCGGHVYGRCHPNFSGYAGPWVEYPTQFSNEYATDMLEDEWTLVSHGDTWLDAQGAAELRPAPGKRQFVNKVRGKIDDEPNQMMLLSDMVLAWDPSFRRFLEVYAEDEEKLKNDFGAAFKKLTELGCGF</sequence>
<evidence type="ECO:0000256" key="2">
    <source>
        <dbReference type="ARBA" id="ARBA00022617"/>
    </source>
</evidence>
<dbReference type="GO" id="GO:0004601">
    <property type="term" value="F:peroxidase activity"/>
    <property type="evidence" value="ECO:0007669"/>
    <property type="project" value="UniProtKB-KW"/>
</dbReference>
<feature type="compositionally biased region" description="Polar residues" evidence="7">
    <location>
        <begin position="262"/>
        <end position="305"/>
    </location>
</feature>
<gene>
    <name evidence="10" type="ORF">ACHAWO_011965</name>
</gene>
<feature type="compositionally biased region" description="Polar residues" evidence="7">
    <location>
        <begin position="1003"/>
        <end position="1013"/>
    </location>
</feature>
<evidence type="ECO:0000313" key="11">
    <source>
        <dbReference type="Proteomes" id="UP001530400"/>
    </source>
</evidence>
<dbReference type="InterPro" id="IPR000477">
    <property type="entry name" value="RT_dom"/>
</dbReference>
<feature type="region of interest" description="Disordered" evidence="7">
    <location>
        <begin position="76"/>
        <end position="116"/>
    </location>
</feature>
<protein>
    <recommendedName>
        <fullName evidence="12">Reverse transcriptase domain-containing protein</fullName>
    </recommendedName>
</protein>
<feature type="compositionally biased region" description="Acidic residues" evidence="7">
    <location>
        <begin position="143"/>
        <end position="153"/>
    </location>
</feature>
<evidence type="ECO:0000259" key="9">
    <source>
        <dbReference type="PROSITE" id="PS50878"/>
    </source>
</evidence>
<dbReference type="InterPro" id="IPR043502">
    <property type="entry name" value="DNA/RNA_pol_sf"/>
</dbReference>
<evidence type="ECO:0000259" key="8">
    <source>
        <dbReference type="PROSITE" id="PS50873"/>
    </source>
</evidence>
<feature type="region of interest" description="Disordered" evidence="7">
    <location>
        <begin position="139"/>
        <end position="191"/>
    </location>
</feature>
<feature type="compositionally biased region" description="Polar residues" evidence="7">
    <location>
        <begin position="915"/>
        <end position="924"/>
    </location>
</feature>
<feature type="domain" description="Plant heme peroxidase family profile" evidence="8">
    <location>
        <begin position="2341"/>
        <end position="2587"/>
    </location>
</feature>
<dbReference type="InterPro" id="IPR010255">
    <property type="entry name" value="Haem_peroxidase_sf"/>
</dbReference>
<feature type="region of interest" description="Disordered" evidence="7">
    <location>
        <begin position="915"/>
        <end position="1017"/>
    </location>
</feature>
<evidence type="ECO:0000256" key="6">
    <source>
        <dbReference type="RuleBase" id="RU004241"/>
    </source>
</evidence>
<evidence type="ECO:0000313" key="10">
    <source>
        <dbReference type="EMBL" id="KAL3785220.1"/>
    </source>
</evidence>
<feature type="region of interest" description="Disordered" evidence="7">
    <location>
        <begin position="246"/>
        <end position="328"/>
    </location>
</feature>
<dbReference type="PANTHER" id="PTHR31356">
    <property type="entry name" value="THYLAKOID LUMENAL 29 KDA PROTEIN, CHLOROPLASTIC-RELATED"/>
    <property type="match status" value="1"/>
</dbReference>
<keyword evidence="2" id="KW-0349">Heme</keyword>
<dbReference type="PROSITE" id="PS50873">
    <property type="entry name" value="PEROXIDASE_4"/>
    <property type="match status" value="1"/>
</dbReference>
<comment type="similarity">
    <text evidence="6">Belongs to the peroxidase family.</text>
</comment>